<dbReference type="AlphaFoldDB" id="I7MM75"/>
<feature type="compositionally biased region" description="Polar residues" evidence="8">
    <location>
        <begin position="48"/>
        <end position="57"/>
    </location>
</feature>
<feature type="transmembrane region" description="Helical" evidence="9">
    <location>
        <begin position="248"/>
        <end position="269"/>
    </location>
</feature>
<gene>
    <name evidence="11" type="ORF">TTHERM_00300230</name>
</gene>
<dbReference type="HOGENOM" id="CLU_402014_0_0_1"/>
<feature type="transmembrane region" description="Helical" evidence="9">
    <location>
        <begin position="411"/>
        <end position="431"/>
    </location>
</feature>
<dbReference type="OMA" id="YMIDDIT"/>
<feature type="region of interest" description="Disordered" evidence="8">
    <location>
        <begin position="1"/>
        <end position="67"/>
    </location>
</feature>
<dbReference type="EMBL" id="GG662449">
    <property type="protein sequence ID" value="EAS04305.1"/>
    <property type="molecule type" value="Genomic_DNA"/>
</dbReference>
<evidence type="ECO:0000256" key="1">
    <source>
        <dbReference type="ARBA" id="ARBA00004141"/>
    </source>
</evidence>
<keyword evidence="7 9" id="KW-0472">Membrane</keyword>
<feature type="compositionally biased region" description="Low complexity" evidence="8">
    <location>
        <begin position="158"/>
        <end position="167"/>
    </location>
</feature>
<dbReference type="InParanoid" id="I7MM75"/>
<sequence length="685" mass="79002">MNFNTNGINYSQKTYSNDNSREPSAVFGQTDSQRPSSKRSKISMTSSNQRKSNSFQFNRAEKDEYEDEIKDKYQDSFINDRRSDSVNHQQSLNNFLNSKQNSEIVQDSQNQKKHQTTQNQQSHFGTKSANQISNHFRDVNGYSQISRNQSQFIQNPGNNNHNNYYNNSKLKQRPQTQKPIQDLATLEEDKELHASFLSDENGRIIQEINDTNKFFYKSGLKGVIYLVSECSNSAIGMLPYLFSQFGIVLSIVLILTLITISNFSFHYLLKAKNLSRRSNYHSIAQYLSGISGYRFIFIIQFFTKFANCTMLMYFASKQLQQFILNVKGKQNLSDSQLNFVESYQFYLIVMLIILFVLSLLIIDSHQTTFTQLVNMTFLCSMIILSLISFISTIQTEEMKGDYLFAPDDFKFGYAFSSLSILLFLLDVHINFFNLYKYLRKPSDRKMLRTSLYANMVLGLCFIFIGSFGYISTTGLERNANYLIQFSQLDLHITFSSFALMIYVLYCVVNFPLQFSIVRSHILKVFKTLKVEEKQSTLDYPNDQDREPNDQPQFFKSSTQDVIYGNPSNPYIIPAPVYGYNNETLKDSNLQQSHIYMRQIRFYASSVVLQLAMFGINFFLTGPLLIALLSGVFFSSVNAFIIPTIFYIKLSNYESTLNVIISVLLLFTILGLDFTTLLGQVFTLVE</sequence>
<feature type="transmembrane region" description="Helical" evidence="9">
    <location>
        <begin position="369"/>
        <end position="391"/>
    </location>
</feature>
<feature type="region of interest" description="Disordered" evidence="8">
    <location>
        <begin position="96"/>
        <end position="126"/>
    </location>
</feature>
<comment type="subcellular location">
    <subcellularLocation>
        <location evidence="1">Membrane</location>
        <topology evidence="1">Multi-pass membrane protein</topology>
    </subcellularLocation>
</comment>
<dbReference type="KEGG" id="tet:TTHERM_00300230"/>
<evidence type="ECO:0000256" key="6">
    <source>
        <dbReference type="ARBA" id="ARBA00022989"/>
    </source>
</evidence>
<feature type="transmembrane region" description="Helical" evidence="9">
    <location>
        <begin position="625"/>
        <end position="647"/>
    </location>
</feature>
<feature type="transmembrane region" description="Helical" evidence="9">
    <location>
        <begin position="343"/>
        <end position="362"/>
    </location>
</feature>
<name>I7MM75_TETTS</name>
<dbReference type="PANTHER" id="PTHR22950">
    <property type="entry name" value="AMINO ACID TRANSPORTER"/>
    <property type="match status" value="1"/>
</dbReference>
<proteinExistence type="inferred from homology"/>
<comment type="similarity">
    <text evidence="2">Belongs to the amino acid/polyamine transporter 2 family.</text>
</comment>
<reference evidence="12" key="1">
    <citation type="journal article" date="2006" name="PLoS Biol.">
        <title>Macronuclear genome sequence of the ciliate Tetrahymena thermophila, a model eukaryote.</title>
        <authorList>
            <person name="Eisen J.A."/>
            <person name="Coyne R.S."/>
            <person name="Wu M."/>
            <person name="Wu D."/>
            <person name="Thiagarajan M."/>
            <person name="Wortman J.R."/>
            <person name="Badger J.H."/>
            <person name="Ren Q."/>
            <person name="Amedeo P."/>
            <person name="Jones K.M."/>
            <person name="Tallon L.J."/>
            <person name="Delcher A.L."/>
            <person name="Salzberg S.L."/>
            <person name="Silva J.C."/>
            <person name="Haas B.J."/>
            <person name="Majoros W.H."/>
            <person name="Farzad M."/>
            <person name="Carlton J.M."/>
            <person name="Smith R.K. Jr."/>
            <person name="Garg J."/>
            <person name="Pearlman R.E."/>
            <person name="Karrer K.M."/>
            <person name="Sun L."/>
            <person name="Manning G."/>
            <person name="Elde N.C."/>
            <person name="Turkewitz A.P."/>
            <person name="Asai D.J."/>
            <person name="Wilkes D.E."/>
            <person name="Wang Y."/>
            <person name="Cai H."/>
            <person name="Collins K."/>
            <person name="Stewart B.A."/>
            <person name="Lee S.R."/>
            <person name="Wilamowska K."/>
            <person name="Weinberg Z."/>
            <person name="Ruzzo W.L."/>
            <person name="Wloga D."/>
            <person name="Gaertig J."/>
            <person name="Frankel J."/>
            <person name="Tsao C.-C."/>
            <person name="Gorovsky M.A."/>
            <person name="Keeling P.J."/>
            <person name="Waller R.F."/>
            <person name="Patron N.J."/>
            <person name="Cherry J.M."/>
            <person name="Stover N.A."/>
            <person name="Krieger C.J."/>
            <person name="del Toro C."/>
            <person name="Ryder H.F."/>
            <person name="Williamson S.C."/>
            <person name="Barbeau R.A."/>
            <person name="Hamilton E.P."/>
            <person name="Orias E."/>
        </authorList>
    </citation>
    <scope>NUCLEOTIDE SEQUENCE [LARGE SCALE GENOMIC DNA]</scope>
    <source>
        <strain evidence="12">SB210</strain>
    </source>
</reference>
<evidence type="ECO:0000256" key="4">
    <source>
        <dbReference type="ARBA" id="ARBA00022692"/>
    </source>
</evidence>
<dbReference type="GeneID" id="7838360"/>
<evidence type="ECO:0000256" key="9">
    <source>
        <dbReference type="SAM" id="Phobius"/>
    </source>
</evidence>
<protein>
    <submittedName>
        <fullName evidence="11">Transmembrane amino acid transporter protein</fullName>
    </submittedName>
</protein>
<keyword evidence="3" id="KW-0813">Transport</keyword>
<keyword evidence="6 9" id="KW-1133">Transmembrane helix</keyword>
<evidence type="ECO:0000313" key="11">
    <source>
        <dbReference type="EMBL" id="EAS04305.1"/>
    </source>
</evidence>
<dbReference type="InterPro" id="IPR013057">
    <property type="entry name" value="AA_transpt_TM"/>
</dbReference>
<feature type="compositionally biased region" description="Polar residues" evidence="8">
    <location>
        <begin position="96"/>
        <end position="107"/>
    </location>
</feature>
<feature type="transmembrane region" description="Helical" evidence="9">
    <location>
        <begin position="659"/>
        <end position="681"/>
    </location>
</feature>
<evidence type="ECO:0000313" key="12">
    <source>
        <dbReference type="Proteomes" id="UP000009168"/>
    </source>
</evidence>
<dbReference type="GO" id="GO:0016020">
    <property type="term" value="C:membrane"/>
    <property type="evidence" value="ECO:0007669"/>
    <property type="project" value="UniProtKB-SubCell"/>
</dbReference>
<keyword evidence="5" id="KW-0029">Amino-acid transport</keyword>
<evidence type="ECO:0000256" key="2">
    <source>
        <dbReference type="ARBA" id="ARBA00008066"/>
    </source>
</evidence>
<accession>I7MM75</accession>
<feature type="transmembrane region" description="Helical" evidence="9">
    <location>
        <begin position="451"/>
        <end position="470"/>
    </location>
</feature>
<evidence type="ECO:0000256" key="7">
    <source>
        <dbReference type="ARBA" id="ARBA00023136"/>
    </source>
</evidence>
<feature type="domain" description="Amino acid transporter transmembrane" evidence="10">
    <location>
        <begin position="221"/>
        <end position="654"/>
    </location>
</feature>
<evidence type="ECO:0000256" key="3">
    <source>
        <dbReference type="ARBA" id="ARBA00022448"/>
    </source>
</evidence>
<keyword evidence="12" id="KW-1185">Reference proteome</keyword>
<dbReference type="GO" id="GO:0015179">
    <property type="term" value="F:L-amino acid transmembrane transporter activity"/>
    <property type="evidence" value="ECO:0007669"/>
    <property type="project" value="TreeGrafter"/>
</dbReference>
<feature type="transmembrane region" description="Helical" evidence="9">
    <location>
        <begin position="490"/>
        <end position="512"/>
    </location>
</feature>
<feature type="region of interest" description="Disordered" evidence="8">
    <location>
        <begin position="151"/>
        <end position="178"/>
    </location>
</feature>
<evidence type="ECO:0000256" key="8">
    <source>
        <dbReference type="SAM" id="MobiDB-lite"/>
    </source>
</evidence>
<dbReference type="Proteomes" id="UP000009168">
    <property type="component" value="Unassembled WGS sequence"/>
</dbReference>
<evidence type="ECO:0000259" key="10">
    <source>
        <dbReference type="Pfam" id="PF01490"/>
    </source>
</evidence>
<dbReference type="eggNOG" id="KOG1305">
    <property type="taxonomic scope" value="Eukaryota"/>
</dbReference>
<keyword evidence="4 9" id="KW-0812">Transmembrane</keyword>
<dbReference type="PANTHER" id="PTHR22950:SF458">
    <property type="entry name" value="SODIUM-COUPLED NEUTRAL AMINO ACID TRANSPORTER 11-RELATED"/>
    <property type="match status" value="1"/>
</dbReference>
<dbReference type="RefSeq" id="XP_001024550.1">
    <property type="nucleotide sequence ID" value="XM_001024550.1"/>
</dbReference>
<feature type="transmembrane region" description="Helical" evidence="9">
    <location>
        <begin position="599"/>
        <end position="619"/>
    </location>
</feature>
<evidence type="ECO:0000256" key="5">
    <source>
        <dbReference type="ARBA" id="ARBA00022970"/>
    </source>
</evidence>
<feature type="transmembrane region" description="Helical" evidence="9">
    <location>
        <begin position="295"/>
        <end position="315"/>
    </location>
</feature>
<feature type="compositionally biased region" description="Polar residues" evidence="8">
    <location>
        <begin position="1"/>
        <end position="18"/>
    </location>
</feature>
<dbReference type="Pfam" id="PF01490">
    <property type="entry name" value="Aa_trans"/>
    <property type="match status" value="1"/>
</dbReference>
<organism evidence="11 12">
    <name type="scientific">Tetrahymena thermophila (strain SB210)</name>
    <dbReference type="NCBI Taxonomy" id="312017"/>
    <lineage>
        <taxon>Eukaryota</taxon>
        <taxon>Sar</taxon>
        <taxon>Alveolata</taxon>
        <taxon>Ciliophora</taxon>
        <taxon>Intramacronucleata</taxon>
        <taxon>Oligohymenophorea</taxon>
        <taxon>Hymenostomatida</taxon>
        <taxon>Tetrahymenina</taxon>
        <taxon>Tetrahymenidae</taxon>
        <taxon>Tetrahymena</taxon>
    </lineage>
</organism>
<dbReference type="STRING" id="312017.I7MM75"/>